<dbReference type="EMBL" id="CP000828">
    <property type="protein sequence ID" value="ABW29883.1"/>
    <property type="molecule type" value="Genomic_DNA"/>
</dbReference>
<dbReference type="OrthoDB" id="515558at2"/>
<reference evidence="2 3" key="1">
    <citation type="journal article" date="2008" name="Proc. Natl. Acad. Sci. U.S.A.">
        <title>Niche adaptation and genome expansion in the chlorophyll d-producing cyanobacterium Acaryochloris marina.</title>
        <authorList>
            <person name="Swingley W.D."/>
            <person name="Chen M."/>
            <person name="Cheung P.C."/>
            <person name="Conrad A.L."/>
            <person name="Dejesa L.C."/>
            <person name="Hao J."/>
            <person name="Honchak B.M."/>
            <person name="Karbach L.E."/>
            <person name="Kurdoglu A."/>
            <person name="Lahiri S."/>
            <person name="Mastrian S.D."/>
            <person name="Miyashita H."/>
            <person name="Page L."/>
            <person name="Ramakrishna P."/>
            <person name="Satoh S."/>
            <person name="Sattley W.M."/>
            <person name="Shimada Y."/>
            <person name="Taylor H.L."/>
            <person name="Tomo T."/>
            <person name="Tsuchiya T."/>
            <person name="Wang Z.T."/>
            <person name="Raymond J."/>
            <person name="Mimuro M."/>
            <person name="Blankenship R.E."/>
            <person name="Touchman J.W."/>
        </authorList>
    </citation>
    <scope>NUCLEOTIDE SEQUENCE [LARGE SCALE GENOMIC DNA]</scope>
    <source>
        <strain evidence="3">MBIC 11017</strain>
    </source>
</reference>
<evidence type="ECO:0000256" key="1">
    <source>
        <dbReference type="SAM" id="Phobius"/>
    </source>
</evidence>
<dbReference type="InterPro" id="IPR021434">
    <property type="entry name" value="DUF3082"/>
</dbReference>
<dbReference type="eggNOG" id="ENOG5032ZPB">
    <property type="taxonomic scope" value="Bacteria"/>
</dbReference>
<dbReference type="KEGG" id="amr:AM1_4912"/>
<evidence type="ECO:0000313" key="3">
    <source>
        <dbReference type="Proteomes" id="UP000000268"/>
    </source>
</evidence>
<dbReference type="PANTHER" id="PTHR35733">
    <property type="entry name" value="OS02G0307800 PROTEIN"/>
    <property type="match status" value="1"/>
</dbReference>
<dbReference type="Pfam" id="PF11282">
    <property type="entry name" value="DUF3082"/>
    <property type="match status" value="1"/>
</dbReference>
<dbReference type="STRING" id="329726.AM1_4912"/>
<feature type="transmembrane region" description="Helical" evidence="1">
    <location>
        <begin position="65"/>
        <end position="93"/>
    </location>
</feature>
<dbReference type="RefSeq" id="WP_012165157.1">
    <property type="nucleotide sequence ID" value="NC_009925.1"/>
</dbReference>
<evidence type="ECO:0000313" key="2">
    <source>
        <dbReference type="EMBL" id="ABW29883.1"/>
    </source>
</evidence>
<name>B0C4K0_ACAM1</name>
<keyword evidence="3" id="KW-1185">Reference proteome</keyword>
<dbReference type="PANTHER" id="PTHR35733:SF1">
    <property type="entry name" value="OS02G0307800 PROTEIN"/>
    <property type="match status" value="1"/>
</dbReference>
<gene>
    <name evidence="2" type="ordered locus">AM1_4912</name>
</gene>
<accession>B0C4K0</accession>
<evidence type="ECO:0008006" key="4">
    <source>
        <dbReference type="Google" id="ProtNLM"/>
    </source>
</evidence>
<keyword evidence="1" id="KW-1133">Transmembrane helix</keyword>
<organism evidence="2 3">
    <name type="scientific">Acaryochloris marina (strain MBIC 11017)</name>
    <dbReference type="NCBI Taxonomy" id="329726"/>
    <lineage>
        <taxon>Bacteria</taxon>
        <taxon>Bacillati</taxon>
        <taxon>Cyanobacteriota</taxon>
        <taxon>Cyanophyceae</taxon>
        <taxon>Acaryochloridales</taxon>
        <taxon>Acaryochloridaceae</taxon>
        <taxon>Acaryochloris</taxon>
    </lineage>
</organism>
<feature type="transmembrane region" description="Helical" evidence="1">
    <location>
        <begin position="15"/>
        <end position="33"/>
    </location>
</feature>
<dbReference type="HOGENOM" id="CLU_157044_2_0_3"/>
<keyword evidence="1" id="KW-0812">Transmembrane</keyword>
<sequence length="115" mass="11974">MSESPSTNKPTPPSIWRTLSGAVVAGTIAFPLAKLSSKIAQSFAEHPFTSDNQTAVKIAIALKTLVVGLSTLATGIFCMAALGLGALSIQIFWQNLTSSPTPPEPDSVDQSEQSS</sequence>
<dbReference type="AlphaFoldDB" id="B0C4K0"/>
<dbReference type="Proteomes" id="UP000000268">
    <property type="component" value="Chromosome"/>
</dbReference>
<keyword evidence="1" id="KW-0472">Membrane</keyword>
<protein>
    <recommendedName>
        <fullName evidence="4">DUF3082 domain-containing protein</fullName>
    </recommendedName>
</protein>
<proteinExistence type="predicted"/>